<organism evidence="1 2">
    <name type="scientific">Dictyocaulus viviparus</name>
    <name type="common">Bovine lungworm</name>
    <dbReference type="NCBI Taxonomy" id="29172"/>
    <lineage>
        <taxon>Eukaryota</taxon>
        <taxon>Metazoa</taxon>
        <taxon>Ecdysozoa</taxon>
        <taxon>Nematoda</taxon>
        <taxon>Chromadorea</taxon>
        <taxon>Rhabditida</taxon>
        <taxon>Rhabditina</taxon>
        <taxon>Rhabditomorpha</taxon>
        <taxon>Strongyloidea</taxon>
        <taxon>Metastrongylidae</taxon>
        <taxon>Dictyocaulus</taxon>
    </lineage>
</organism>
<keyword evidence="2" id="KW-1185">Reference proteome</keyword>
<accession>A0A0D8Y390</accession>
<dbReference type="EMBL" id="KN716200">
    <property type="protein sequence ID" value="KJH50647.1"/>
    <property type="molecule type" value="Genomic_DNA"/>
</dbReference>
<proteinExistence type="predicted"/>
<reference evidence="1 2" key="1">
    <citation type="submission" date="2013-11" db="EMBL/GenBank/DDBJ databases">
        <title>Draft genome of the bovine lungworm Dictyocaulus viviparus.</title>
        <authorList>
            <person name="Mitreva M."/>
        </authorList>
    </citation>
    <scope>NUCLEOTIDE SEQUENCE [LARGE SCALE GENOMIC DNA]</scope>
    <source>
        <strain evidence="1 2">HannoverDv2000</strain>
    </source>
</reference>
<dbReference type="Proteomes" id="UP000053766">
    <property type="component" value="Unassembled WGS sequence"/>
</dbReference>
<dbReference type="AlphaFoldDB" id="A0A0D8Y390"/>
<gene>
    <name evidence="1" type="ORF">DICVIV_03166</name>
</gene>
<protein>
    <submittedName>
        <fullName evidence="1">Uncharacterized protein</fullName>
    </submittedName>
</protein>
<name>A0A0D8Y390_DICVI</name>
<evidence type="ECO:0000313" key="2">
    <source>
        <dbReference type="Proteomes" id="UP000053766"/>
    </source>
</evidence>
<sequence length="138" mass="15984">MSDKISTRKNATEAFRNLHKVFDGRTVPNRNYGIRFEKFETTCLYTFAYAVPSDIDRWPLCGLADCLGEFLPNFRMRSSFPTTWAVDGIVEEWPIQKALHNKEEIVKAKPDALRIVEKVDHVTRKNGPTTIRIHFVEI</sequence>
<reference evidence="2" key="2">
    <citation type="journal article" date="2016" name="Sci. Rep.">
        <title>Dictyocaulus viviparus genome, variome and transcriptome elucidate lungworm biology and support future intervention.</title>
        <authorList>
            <person name="McNulty S.N."/>
            <person name="Strube C."/>
            <person name="Rosa B.A."/>
            <person name="Martin J.C."/>
            <person name="Tyagi R."/>
            <person name="Choi Y.J."/>
            <person name="Wang Q."/>
            <person name="Hallsworth Pepin K."/>
            <person name="Zhang X."/>
            <person name="Ozersky P."/>
            <person name="Wilson R.K."/>
            <person name="Sternberg P.W."/>
            <person name="Gasser R.B."/>
            <person name="Mitreva M."/>
        </authorList>
    </citation>
    <scope>NUCLEOTIDE SEQUENCE [LARGE SCALE GENOMIC DNA]</scope>
    <source>
        <strain evidence="2">HannoverDv2000</strain>
    </source>
</reference>
<evidence type="ECO:0000313" key="1">
    <source>
        <dbReference type="EMBL" id="KJH50647.1"/>
    </source>
</evidence>